<accession>A0A1V6ZAC3</accession>
<sequence>MVMAEYGKPVVHPGLGPTRQFKSPADAAAVKPEPLHHLCQPVWYMERLQSRQHVHVGDEHGVKDASRRELARSLATSPTNNKRDLLPFPWHTVVMLPKPTIYRRPSRATNRKGLCTLDKVCVYWDHLLKMNRPASVFGDAKCAPPDFIMNAGGDSIVVDEIKNRSPFVAMPNGTTGSGTDVTRALSVVDDRPVTPRRASTTKDSDPAYVPELRSRGVVPSTEQVPTKDIPDEVETGESTLVAEFQTLAYLLSDCPTESRRTWAKNV</sequence>
<proteinExistence type="predicted"/>
<evidence type="ECO:0000313" key="2">
    <source>
        <dbReference type="Proteomes" id="UP000191691"/>
    </source>
</evidence>
<keyword evidence="2" id="KW-1185">Reference proteome</keyword>
<reference evidence="2" key="1">
    <citation type="journal article" date="2017" name="Nat. Microbiol.">
        <title>Global analysis of biosynthetic gene clusters reveals vast potential of secondary metabolite production in Penicillium species.</title>
        <authorList>
            <person name="Nielsen J.C."/>
            <person name="Grijseels S."/>
            <person name="Prigent S."/>
            <person name="Ji B."/>
            <person name="Dainat J."/>
            <person name="Nielsen K.F."/>
            <person name="Frisvad J.C."/>
            <person name="Workman M."/>
            <person name="Nielsen J."/>
        </authorList>
    </citation>
    <scope>NUCLEOTIDE SEQUENCE [LARGE SCALE GENOMIC DNA]</scope>
    <source>
        <strain evidence="2">IBT 13039</strain>
    </source>
</reference>
<organism evidence="1 2">
    <name type="scientific">Penicillium nalgiovense</name>
    <dbReference type="NCBI Taxonomy" id="60175"/>
    <lineage>
        <taxon>Eukaryota</taxon>
        <taxon>Fungi</taxon>
        <taxon>Dikarya</taxon>
        <taxon>Ascomycota</taxon>
        <taxon>Pezizomycotina</taxon>
        <taxon>Eurotiomycetes</taxon>
        <taxon>Eurotiomycetidae</taxon>
        <taxon>Eurotiales</taxon>
        <taxon>Aspergillaceae</taxon>
        <taxon>Penicillium</taxon>
    </lineage>
</organism>
<dbReference type="EMBL" id="MOOB01000001">
    <property type="protein sequence ID" value="OQE96635.1"/>
    <property type="molecule type" value="Genomic_DNA"/>
</dbReference>
<evidence type="ECO:0000313" key="1">
    <source>
        <dbReference type="EMBL" id="OQE96635.1"/>
    </source>
</evidence>
<name>A0A1V6ZAC3_PENNA</name>
<dbReference type="Proteomes" id="UP000191691">
    <property type="component" value="Unassembled WGS sequence"/>
</dbReference>
<protein>
    <submittedName>
        <fullName evidence="1">Uncharacterized protein</fullName>
    </submittedName>
</protein>
<comment type="caution">
    <text evidence="1">The sequence shown here is derived from an EMBL/GenBank/DDBJ whole genome shotgun (WGS) entry which is preliminary data.</text>
</comment>
<dbReference type="AlphaFoldDB" id="A0A1V6ZAC3"/>
<gene>
    <name evidence="1" type="ORF">PENNAL_c0001G10235</name>
</gene>